<evidence type="ECO:0000313" key="11">
    <source>
        <dbReference type="Proteomes" id="UP001060414"/>
    </source>
</evidence>
<dbReference type="InterPro" id="IPR008168">
    <property type="entry name" value="Cyt_C_IC"/>
</dbReference>
<feature type="signal peptide" evidence="8">
    <location>
        <begin position="1"/>
        <end position="31"/>
    </location>
</feature>
<dbReference type="InterPro" id="IPR050597">
    <property type="entry name" value="Cytochrome_c_Oxidase_Subunit"/>
</dbReference>
<evidence type="ECO:0000256" key="7">
    <source>
        <dbReference type="SAM" id="MobiDB-lite"/>
    </source>
</evidence>
<reference evidence="10" key="1">
    <citation type="journal article" date="2022" name="Environ. Microbiol.">
        <title>Geoalkalibacter halelectricus SAP #1 sp. nov. possessing extracellular electron transfer and mineral#reducing capabilities from a haloalkaline environment.</title>
        <authorList>
            <person name="Yadav S."/>
            <person name="Singh R."/>
            <person name="Sundharam S.S."/>
            <person name="Chaudhary S."/>
            <person name="Krishnamurthi S."/>
            <person name="Patil S.A."/>
        </authorList>
    </citation>
    <scope>NUCLEOTIDE SEQUENCE</scope>
    <source>
        <strain evidence="10">SAP-1</strain>
    </source>
</reference>
<feature type="region of interest" description="Disordered" evidence="7">
    <location>
        <begin position="31"/>
        <end position="63"/>
    </location>
</feature>
<dbReference type="InterPro" id="IPR036909">
    <property type="entry name" value="Cyt_c-like_dom_sf"/>
</dbReference>
<keyword evidence="3 6" id="KW-0479">Metal-binding</keyword>
<dbReference type="InterPro" id="IPR009056">
    <property type="entry name" value="Cyt_c-like_dom"/>
</dbReference>
<dbReference type="RefSeq" id="WP_260748204.1">
    <property type="nucleotide sequence ID" value="NZ_CP092109.1"/>
</dbReference>
<evidence type="ECO:0000256" key="5">
    <source>
        <dbReference type="ARBA" id="ARBA00023004"/>
    </source>
</evidence>
<evidence type="ECO:0000256" key="2">
    <source>
        <dbReference type="ARBA" id="ARBA00022617"/>
    </source>
</evidence>
<dbReference type="PANTHER" id="PTHR33751:SF1">
    <property type="entry name" value="CBB3-TYPE CYTOCHROME C OXIDASE SUBUNIT FIXP"/>
    <property type="match status" value="1"/>
</dbReference>
<organism evidence="10 11">
    <name type="scientific">Geoalkalibacter halelectricus</name>
    <dbReference type="NCBI Taxonomy" id="2847045"/>
    <lineage>
        <taxon>Bacteria</taxon>
        <taxon>Pseudomonadati</taxon>
        <taxon>Thermodesulfobacteriota</taxon>
        <taxon>Desulfuromonadia</taxon>
        <taxon>Desulfuromonadales</taxon>
        <taxon>Geoalkalibacteraceae</taxon>
        <taxon>Geoalkalibacter</taxon>
    </lineage>
</organism>
<name>A0ABY5ZPG9_9BACT</name>
<feature type="domain" description="Cytochrome c" evidence="9">
    <location>
        <begin position="60"/>
        <end position="141"/>
    </location>
</feature>
<dbReference type="SUPFAM" id="SSF46626">
    <property type="entry name" value="Cytochrome c"/>
    <property type="match status" value="1"/>
</dbReference>
<accession>A0ABY5ZPG9</accession>
<dbReference type="PANTHER" id="PTHR33751">
    <property type="entry name" value="CBB3-TYPE CYTOCHROME C OXIDASE SUBUNIT FIXP"/>
    <property type="match status" value="1"/>
</dbReference>
<keyword evidence="4" id="KW-0249">Electron transport</keyword>
<evidence type="ECO:0000256" key="3">
    <source>
        <dbReference type="ARBA" id="ARBA00022723"/>
    </source>
</evidence>
<gene>
    <name evidence="10" type="ORF">L9S41_00285</name>
</gene>
<protein>
    <submittedName>
        <fullName evidence="10">Cytochrome c</fullName>
    </submittedName>
</protein>
<keyword evidence="2 6" id="KW-0349">Heme</keyword>
<keyword evidence="5 6" id="KW-0408">Iron</keyword>
<dbReference type="PROSITE" id="PS51007">
    <property type="entry name" value="CYTC"/>
    <property type="match status" value="1"/>
</dbReference>
<proteinExistence type="predicted"/>
<keyword evidence="1" id="KW-0813">Transport</keyword>
<dbReference type="Proteomes" id="UP001060414">
    <property type="component" value="Chromosome"/>
</dbReference>
<keyword evidence="11" id="KW-1185">Reference proteome</keyword>
<dbReference type="Pfam" id="PF13442">
    <property type="entry name" value="Cytochrome_CBB3"/>
    <property type="match status" value="1"/>
</dbReference>
<evidence type="ECO:0000313" key="10">
    <source>
        <dbReference type="EMBL" id="UWZ79852.1"/>
    </source>
</evidence>
<dbReference type="EMBL" id="CP092109">
    <property type="protein sequence ID" value="UWZ79852.1"/>
    <property type="molecule type" value="Genomic_DNA"/>
</dbReference>
<sequence length="142" mass="15655">MKQELQRGFFRRGFWWTLLLLAAALALPGCQDTPPPGERAPSPTRQATAAADENNAQGDDPHRLGEEVFNRMCAVCHGARGSGRGTRPGPSLQRADYVYGRDYEEVKASIRDGRPGGMPFFHHALSDEELEAVTQYVLSLGR</sequence>
<evidence type="ECO:0000256" key="6">
    <source>
        <dbReference type="PROSITE-ProRule" id="PRU00433"/>
    </source>
</evidence>
<evidence type="ECO:0000256" key="8">
    <source>
        <dbReference type="SAM" id="SignalP"/>
    </source>
</evidence>
<evidence type="ECO:0000256" key="4">
    <source>
        <dbReference type="ARBA" id="ARBA00022982"/>
    </source>
</evidence>
<evidence type="ECO:0000259" key="9">
    <source>
        <dbReference type="PROSITE" id="PS51007"/>
    </source>
</evidence>
<dbReference type="PRINTS" id="PR00605">
    <property type="entry name" value="CYTCHROMECIC"/>
</dbReference>
<evidence type="ECO:0000256" key="1">
    <source>
        <dbReference type="ARBA" id="ARBA00022448"/>
    </source>
</evidence>
<feature type="chain" id="PRO_5045268155" evidence="8">
    <location>
        <begin position="32"/>
        <end position="142"/>
    </location>
</feature>
<keyword evidence="8" id="KW-0732">Signal</keyword>
<dbReference type="Gene3D" id="1.10.760.10">
    <property type="entry name" value="Cytochrome c-like domain"/>
    <property type="match status" value="1"/>
</dbReference>